<organism evidence="6 7">
    <name type="scientific">Canavalia gladiata</name>
    <name type="common">Sword bean</name>
    <name type="synonym">Dolichos gladiatus</name>
    <dbReference type="NCBI Taxonomy" id="3824"/>
    <lineage>
        <taxon>Eukaryota</taxon>
        <taxon>Viridiplantae</taxon>
        <taxon>Streptophyta</taxon>
        <taxon>Embryophyta</taxon>
        <taxon>Tracheophyta</taxon>
        <taxon>Spermatophyta</taxon>
        <taxon>Magnoliopsida</taxon>
        <taxon>eudicotyledons</taxon>
        <taxon>Gunneridae</taxon>
        <taxon>Pentapetalae</taxon>
        <taxon>rosids</taxon>
        <taxon>fabids</taxon>
        <taxon>Fabales</taxon>
        <taxon>Fabaceae</taxon>
        <taxon>Papilionoideae</taxon>
        <taxon>50 kb inversion clade</taxon>
        <taxon>NPAAA clade</taxon>
        <taxon>indigoferoid/millettioid clade</taxon>
        <taxon>Phaseoleae</taxon>
        <taxon>Canavalia</taxon>
    </lineage>
</organism>
<dbReference type="PRINTS" id="PR00081">
    <property type="entry name" value="GDHRDH"/>
</dbReference>
<evidence type="ECO:0000313" key="6">
    <source>
        <dbReference type="EMBL" id="KAK7349545.1"/>
    </source>
</evidence>
<evidence type="ECO:0000256" key="4">
    <source>
        <dbReference type="RuleBase" id="RU000363"/>
    </source>
</evidence>
<dbReference type="AlphaFoldDB" id="A0AAN9M772"/>
<dbReference type="Gene3D" id="3.40.50.720">
    <property type="entry name" value="NAD(P)-binding Rossmann-like Domain"/>
    <property type="match status" value="1"/>
</dbReference>
<proteinExistence type="inferred from homology"/>
<keyword evidence="7" id="KW-1185">Reference proteome</keyword>
<dbReference type="GO" id="GO:0016491">
    <property type="term" value="F:oxidoreductase activity"/>
    <property type="evidence" value="ECO:0007669"/>
    <property type="project" value="UniProtKB-KW"/>
</dbReference>
<dbReference type="InterPro" id="IPR036291">
    <property type="entry name" value="NAD(P)-bd_dom_sf"/>
</dbReference>
<comment type="similarity">
    <text evidence="1 4">Belongs to the short-chain dehydrogenases/reductases (SDR) family.</text>
</comment>
<dbReference type="Pfam" id="PF13561">
    <property type="entry name" value="adh_short_C2"/>
    <property type="match status" value="1"/>
</dbReference>
<dbReference type="Pfam" id="PF00106">
    <property type="entry name" value="adh_short"/>
    <property type="match status" value="1"/>
</dbReference>
<dbReference type="InterPro" id="IPR002347">
    <property type="entry name" value="SDR_fam"/>
</dbReference>
<dbReference type="PANTHER" id="PTHR43490">
    <property type="entry name" value="(+)-NEOMENTHOL DEHYDROGENASE"/>
    <property type="match status" value="1"/>
</dbReference>
<dbReference type="PANTHER" id="PTHR43490:SF91">
    <property type="entry name" value="NAD(P)-BINDING ROSSMANN-FOLD PROTEIN"/>
    <property type="match status" value="1"/>
</dbReference>
<comment type="caution">
    <text evidence="6">The sequence shown here is derived from an EMBL/GenBank/DDBJ whole genome shotgun (WGS) entry which is preliminary data.</text>
</comment>
<dbReference type="EMBL" id="JAYMYQ010000002">
    <property type="protein sequence ID" value="KAK7349545.1"/>
    <property type="molecule type" value="Genomic_DNA"/>
</dbReference>
<evidence type="ECO:0000256" key="3">
    <source>
        <dbReference type="ARBA" id="ARBA00023002"/>
    </source>
</evidence>
<keyword evidence="5" id="KW-0472">Membrane</keyword>
<evidence type="ECO:0008006" key="8">
    <source>
        <dbReference type="Google" id="ProtNLM"/>
    </source>
</evidence>
<dbReference type="SUPFAM" id="SSF51735">
    <property type="entry name" value="NAD(P)-binding Rossmann-fold domains"/>
    <property type="match status" value="1"/>
</dbReference>
<accession>A0AAN9M772</accession>
<sequence>MIATVGGFVVYVYTLCSGSIFCIMMAHIFDGLVGIIRYAVVTGANKGIGLETVKQLASAGIKVVLTARNDKRGLQALQNLKVSGLSDLVLFHQLDVTDAESVASLADFVKSKFGKLDILVNNAGVTGSVIVDYALTSLVINNPWAVSEADREKALVETYELTEECLQINYYGAKRTAEALLPLLQLSDSPRIVNVSSTLGKLERVSNEWAKGVLSDADNLTEERVDEVLKEFLKDFKEGSLESKGWPRNAGVYMVTKAALNAYTRILAKKYPTFSVNSVCPGFVKTNLNSNNGILPVEDGAATPVRVALLPNDSPSGLFYIRSEVSPF</sequence>
<dbReference type="PRINTS" id="PR00080">
    <property type="entry name" value="SDRFAMILY"/>
</dbReference>
<evidence type="ECO:0000256" key="5">
    <source>
        <dbReference type="SAM" id="Phobius"/>
    </source>
</evidence>
<protein>
    <recommendedName>
        <fullName evidence="8">(+)-neomenthol dehydrogenase-like</fullName>
    </recommendedName>
</protein>
<dbReference type="GO" id="GO:0016020">
    <property type="term" value="C:membrane"/>
    <property type="evidence" value="ECO:0007669"/>
    <property type="project" value="TreeGrafter"/>
</dbReference>
<keyword evidence="2" id="KW-0521">NADP</keyword>
<evidence type="ECO:0000256" key="2">
    <source>
        <dbReference type="ARBA" id="ARBA00022857"/>
    </source>
</evidence>
<feature type="transmembrane region" description="Helical" evidence="5">
    <location>
        <begin position="6"/>
        <end position="29"/>
    </location>
</feature>
<evidence type="ECO:0000256" key="1">
    <source>
        <dbReference type="ARBA" id="ARBA00006484"/>
    </source>
</evidence>
<name>A0AAN9M772_CANGL</name>
<dbReference type="Proteomes" id="UP001367508">
    <property type="component" value="Unassembled WGS sequence"/>
</dbReference>
<keyword evidence="5" id="KW-0812">Transmembrane</keyword>
<keyword evidence="3" id="KW-0560">Oxidoreductase</keyword>
<gene>
    <name evidence="6" type="ORF">VNO77_06993</name>
</gene>
<reference evidence="6 7" key="1">
    <citation type="submission" date="2024-01" db="EMBL/GenBank/DDBJ databases">
        <title>The genomes of 5 underutilized Papilionoideae crops provide insights into root nodulation and disease resistanc.</title>
        <authorList>
            <person name="Jiang F."/>
        </authorList>
    </citation>
    <scope>NUCLEOTIDE SEQUENCE [LARGE SCALE GENOMIC DNA]</scope>
    <source>
        <strain evidence="6">LVBAO_FW01</strain>
        <tissue evidence="6">Leaves</tissue>
    </source>
</reference>
<keyword evidence="5" id="KW-1133">Transmembrane helix</keyword>
<evidence type="ECO:0000313" key="7">
    <source>
        <dbReference type="Proteomes" id="UP001367508"/>
    </source>
</evidence>
<dbReference type="FunFam" id="3.40.50.720:FF:000312">
    <property type="entry name" value="(+)-neomenthol dehydrogenase"/>
    <property type="match status" value="1"/>
</dbReference>